<evidence type="ECO:0000313" key="1">
    <source>
        <dbReference type="EMBL" id="KIN98954.1"/>
    </source>
</evidence>
<dbReference type="OrthoDB" id="10284255at2759"/>
<reference evidence="2" key="2">
    <citation type="submission" date="2015-01" db="EMBL/GenBank/DDBJ databases">
        <title>Evolutionary Origins and Diversification of the Mycorrhizal Mutualists.</title>
        <authorList>
            <consortium name="DOE Joint Genome Institute"/>
            <consortium name="Mycorrhizal Genomics Consortium"/>
            <person name="Kohler A."/>
            <person name="Kuo A."/>
            <person name="Nagy L.G."/>
            <person name="Floudas D."/>
            <person name="Copeland A."/>
            <person name="Barry K.W."/>
            <person name="Cichocki N."/>
            <person name="Veneault-Fourrey C."/>
            <person name="LaButti K."/>
            <person name="Lindquist E.A."/>
            <person name="Lipzen A."/>
            <person name="Lundell T."/>
            <person name="Morin E."/>
            <person name="Murat C."/>
            <person name="Riley R."/>
            <person name="Ohm R."/>
            <person name="Sun H."/>
            <person name="Tunlid A."/>
            <person name="Henrissat B."/>
            <person name="Grigoriev I.V."/>
            <person name="Hibbett D.S."/>
            <person name="Martin F."/>
        </authorList>
    </citation>
    <scope>NUCLEOTIDE SEQUENCE [LARGE SCALE GENOMIC DNA]</scope>
    <source>
        <strain evidence="2">Marx 270</strain>
    </source>
</reference>
<dbReference type="EMBL" id="KN832010">
    <property type="protein sequence ID" value="KIN98954.1"/>
    <property type="molecule type" value="Genomic_DNA"/>
</dbReference>
<dbReference type="HOGENOM" id="CLU_837072_0_0_1"/>
<accession>A0A0C3NCW7</accession>
<dbReference type="Proteomes" id="UP000054217">
    <property type="component" value="Unassembled WGS sequence"/>
</dbReference>
<proteinExistence type="predicted"/>
<gene>
    <name evidence="1" type="ORF">M404DRAFT_30917</name>
</gene>
<dbReference type="STRING" id="870435.A0A0C3NCW7"/>
<dbReference type="AlphaFoldDB" id="A0A0C3NCW7"/>
<name>A0A0C3NCW7_PISTI</name>
<reference evidence="1 2" key="1">
    <citation type="submission" date="2014-04" db="EMBL/GenBank/DDBJ databases">
        <authorList>
            <consortium name="DOE Joint Genome Institute"/>
            <person name="Kuo A."/>
            <person name="Kohler A."/>
            <person name="Costa M.D."/>
            <person name="Nagy L.G."/>
            <person name="Floudas D."/>
            <person name="Copeland A."/>
            <person name="Barry K.W."/>
            <person name="Cichocki N."/>
            <person name="Veneault-Fourrey C."/>
            <person name="LaButti K."/>
            <person name="Lindquist E.A."/>
            <person name="Lipzen A."/>
            <person name="Lundell T."/>
            <person name="Morin E."/>
            <person name="Murat C."/>
            <person name="Sun H."/>
            <person name="Tunlid A."/>
            <person name="Henrissat B."/>
            <person name="Grigoriev I.V."/>
            <person name="Hibbett D.S."/>
            <person name="Martin F."/>
            <person name="Nordberg H.P."/>
            <person name="Cantor M.N."/>
            <person name="Hua S.X."/>
        </authorList>
    </citation>
    <scope>NUCLEOTIDE SEQUENCE [LARGE SCALE GENOMIC DNA]</scope>
    <source>
        <strain evidence="1 2">Marx 270</strain>
    </source>
</reference>
<evidence type="ECO:0000313" key="2">
    <source>
        <dbReference type="Proteomes" id="UP000054217"/>
    </source>
</evidence>
<sequence length="332" mass="37642">MPSTAATAIVSPSSSMVPMQHVLETSHRLRDSWACQEARWMLDEKVTKDVFAEEVSSILASHDCRKQWDNRFRSALVLESFASSDELQCYTRRDWIIVGSWEYYLLCVDVLSSGAPPVLVAQEIQLLWKWPLRVLSLSQSSLLDDVEPARLQEVTPRVSRVLTGAIGLAPDTPHGGEPFSLPVRSQSTKRARSSAFTLQGELKQSTDLAVGEVLVDSKPYPERCSVQITSSLREVHIPSSTFRDVDGRNIEQQQHTPYSANTVVHLVEPECGVRRKCVLSILTFPTVRQWRFICSEIVRENVWDTNTTPGSCVWHFSYIVLHMVYILHNRLY</sequence>
<keyword evidence="2" id="KW-1185">Reference proteome</keyword>
<dbReference type="InParanoid" id="A0A0C3NCW7"/>
<organism evidence="1 2">
    <name type="scientific">Pisolithus tinctorius Marx 270</name>
    <dbReference type="NCBI Taxonomy" id="870435"/>
    <lineage>
        <taxon>Eukaryota</taxon>
        <taxon>Fungi</taxon>
        <taxon>Dikarya</taxon>
        <taxon>Basidiomycota</taxon>
        <taxon>Agaricomycotina</taxon>
        <taxon>Agaricomycetes</taxon>
        <taxon>Agaricomycetidae</taxon>
        <taxon>Boletales</taxon>
        <taxon>Sclerodermatineae</taxon>
        <taxon>Pisolithaceae</taxon>
        <taxon>Pisolithus</taxon>
    </lineage>
</organism>
<evidence type="ECO:0008006" key="3">
    <source>
        <dbReference type="Google" id="ProtNLM"/>
    </source>
</evidence>
<protein>
    <recommendedName>
        <fullName evidence="3">START domain-containing protein</fullName>
    </recommendedName>
</protein>